<evidence type="ECO:0008006" key="4">
    <source>
        <dbReference type="Google" id="ProtNLM"/>
    </source>
</evidence>
<feature type="compositionally biased region" description="Basic and acidic residues" evidence="1">
    <location>
        <begin position="27"/>
        <end position="54"/>
    </location>
</feature>
<dbReference type="RefSeq" id="WP_376876263.1">
    <property type="nucleotide sequence ID" value="NZ_JBHUHP010000010.1"/>
</dbReference>
<sequence>MDDQDGAPMTGPHDRPTLDDVMDTEENPTRDRTQHAKDPHPDDEVLQHRTEQERQAVGSDDADPAGADFHSATD</sequence>
<comment type="caution">
    <text evidence="2">The sequence shown here is derived from an EMBL/GenBank/DDBJ whole genome shotgun (WGS) entry which is preliminary data.</text>
</comment>
<evidence type="ECO:0000256" key="1">
    <source>
        <dbReference type="SAM" id="MobiDB-lite"/>
    </source>
</evidence>
<gene>
    <name evidence="2" type="ORF">ACFSHS_12645</name>
</gene>
<evidence type="ECO:0000313" key="2">
    <source>
        <dbReference type="EMBL" id="MFD2092418.1"/>
    </source>
</evidence>
<feature type="region of interest" description="Disordered" evidence="1">
    <location>
        <begin position="1"/>
        <end position="74"/>
    </location>
</feature>
<dbReference type="EMBL" id="JBHUHP010000010">
    <property type="protein sequence ID" value="MFD2092418.1"/>
    <property type="molecule type" value="Genomic_DNA"/>
</dbReference>
<proteinExistence type="predicted"/>
<evidence type="ECO:0000313" key="3">
    <source>
        <dbReference type="Proteomes" id="UP001597402"/>
    </source>
</evidence>
<keyword evidence="3" id="KW-1185">Reference proteome</keyword>
<protein>
    <recommendedName>
        <fullName evidence="4">Autophagy-related protein 2</fullName>
    </recommendedName>
</protein>
<accession>A0ABW4XC17</accession>
<organism evidence="2 3">
    <name type="scientific">Blastococcus deserti</name>
    <dbReference type="NCBI Taxonomy" id="2259033"/>
    <lineage>
        <taxon>Bacteria</taxon>
        <taxon>Bacillati</taxon>
        <taxon>Actinomycetota</taxon>
        <taxon>Actinomycetes</taxon>
        <taxon>Geodermatophilales</taxon>
        <taxon>Geodermatophilaceae</taxon>
        <taxon>Blastococcus</taxon>
    </lineage>
</organism>
<reference evidence="3" key="1">
    <citation type="journal article" date="2019" name="Int. J. Syst. Evol. Microbiol.">
        <title>The Global Catalogue of Microorganisms (GCM) 10K type strain sequencing project: providing services to taxonomists for standard genome sequencing and annotation.</title>
        <authorList>
            <consortium name="The Broad Institute Genomics Platform"/>
            <consortium name="The Broad Institute Genome Sequencing Center for Infectious Disease"/>
            <person name="Wu L."/>
            <person name="Ma J."/>
        </authorList>
    </citation>
    <scope>NUCLEOTIDE SEQUENCE [LARGE SCALE GENOMIC DNA]</scope>
    <source>
        <strain evidence="3">JCM 3338</strain>
    </source>
</reference>
<dbReference type="Proteomes" id="UP001597402">
    <property type="component" value="Unassembled WGS sequence"/>
</dbReference>
<name>A0ABW4XC17_9ACTN</name>